<comment type="caution">
    <text evidence="3">The sequence shown here is derived from an EMBL/GenBank/DDBJ whole genome shotgun (WGS) entry which is preliminary data.</text>
</comment>
<evidence type="ECO:0000256" key="1">
    <source>
        <dbReference type="SAM" id="MobiDB-lite"/>
    </source>
</evidence>
<dbReference type="EMBL" id="JAIRAU010000008">
    <property type="protein sequence ID" value="MBZ5709615.1"/>
    <property type="molecule type" value="Genomic_DNA"/>
</dbReference>
<feature type="compositionally biased region" description="Polar residues" evidence="1">
    <location>
        <begin position="1"/>
        <end position="14"/>
    </location>
</feature>
<name>A0ABS7TN43_9BACT</name>
<feature type="region of interest" description="Disordered" evidence="1">
    <location>
        <begin position="1"/>
        <end position="26"/>
    </location>
</feature>
<dbReference type="InterPro" id="IPR027417">
    <property type="entry name" value="P-loop_NTPase"/>
</dbReference>
<dbReference type="InterPro" id="IPR003593">
    <property type="entry name" value="AAA+_ATPase"/>
</dbReference>
<evidence type="ECO:0000313" key="3">
    <source>
        <dbReference type="EMBL" id="MBZ5709615.1"/>
    </source>
</evidence>
<organism evidence="3 4">
    <name type="scientific">Nannocystis pusilla</name>
    <dbReference type="NCBI Taxonomy" id="889268"/>
    <lineage>
        <taxon>Bacteria</taxon>
        <taxon>Pseudomonadati</taxon>
        <taxon>Myxococcota</taxon>
        <taxon>Polyangia</taxon>
        <taxon>Nannocystales</taxon>
        <taxon>Nannocystaceae</taxon>
        <taxon>Nannocystis</taxon>
    </lineage>
</organism>
<proteinExistence type="predicted"/>
<accession>A0ABS7TN43</accession>
<dbReference type="SUPFAM" id="SSF52540">
    <property type="entry name" value="P-loop containing nucleoside triphosphate hydrolases"/>
    <property type="match status" value="1"/>
</dbReference>
<protein>
    <submittedName>
        <fullName evidence="3">MoxR family ATPase</fullName>
    </submittedName>
</protein>
<dbReference type="SMART" id="SM00382">
    <property type="entry name" value="AAA"/>
    <property type="match status" value="1"/>
</dbReference>
<evidence type="ECO:0000259" key="2">
    <source>
        <dbReference type="SMART" id="SM00382"/>
    </source>
</evidence>
<feature type="domain" description="AAA+ ATPase" evidence="2">
    <location>
        <begin position="55"/>
        <end position="247"/>
    </location>
</feature>
<dbReference type="InterPro" id="IPR011704">
    <property type="entry name" value="ATPase_dyneun-rel_AAA"/>
</dbReference>
<dbReference type="CDD" id="cd00009">
    <property type="entry name" value="AAA"/>
    <property type="match status" value="1"/>
</dbReference>
<sequence>MTQRIFTGTGSATSRAPELPPPPPWRDLKNWRRHRASTWKPTANELDLINAAIVLRLPLLVNGPPGSGKTSIAYAIAAELGWGEVLTWNINSRVARSDGLYHYDAAGRLRDVALAQQNRPGGDEDIGQYLRLGPLGTALATSKPDRPRVLLVDEIDKADIDFPNDLLDLLDEGRFEIPELGRIVSSHPKVDVRTACPNETVTIAAGSVQAEAFPFVVLTSNGERDFPPAFLRRCLRLETKIPERARLQEILGAHLSSDGAAWPVEVQEVLDRFSADAGAQRKVAVDQLLNAVFLIAHGALPDEETRRRVLDAVLRELEDP</sequence>
<gene>
    <name evidence="3" type="ORF">K7C98_10110</name>
</gene>
<dbReference type="Proteomes" id="UP001139031">
    <property type="component" value="Unassembled WGS sequence"/>
</dbReference>
<evidence type="ECO:0000313" key="4">
    <source>
        <dbReference type="Proteomes" id="UP001139031"/>
    </source>
</evidence>
<keyword evidence="4" id="KW-1185">Reference proteome</keyword>
<dbReference type="Pfam" id="PF07728">
    <property type="entry name" value="AAA_5"/>
    <property type="match status" value="1"/>
</dbReference>
<reference evidence="3" key="1">
    <citation type="submission" date="2021-08" db="EMBL/GenBank/DDBJ databases">
        <authorList>
            <person name="Stevens D.C."/>
        </authorList>
    </citation>
    <scope>NUCLEOTIDE SEQUENCE</scope>
    <source>
        <strain evidence="3">DSM 53165</strain>
    </source>
</reference>
<dbReference type="Gene3D" id="3.40.50.300">
    <property type="entry name" value="P-loop containing nucleotide triphosphate hydrolases"/>
    <property type="match status" value="1"/>
</dbReference>
<dbReference type="RefSeq" id="WP_224191393.1">
    <property type="nucleotide sequence ID" value="NZ_JAIRAU010000008.1"/>
</dbReference>